<dbReference type="Proteomes" id="UP000598996">
    <property type="component" value="Unassembled WGS sequence"/>
</dbReference>
<dbReference type="PANTHER" id="PTHR11739:SF4">
    <property type="entry name" value="CITRATE SYNTHASE, PEROXISOMAL"/>
    <property type="match status" value="1"/>
</dbReference>
<evidence type="ECO:0000256" key="5">
    <source>
        <dbReference type="SAM" id="MobiDB-lite"/>
    </source>
</evidence>
<dbReference type="InterPro" id="IPR002020">
    <property type="entry name" value="Citrate_synthase"/>
</dbReference>
<comment type="caution">
    <text evidence="7">The sequence shown here is derived from an EMBL/GenBank/DDBJ whole genome shotgun (WGS) entry which is preliminary data.</text>
</comment>
<evidence type="ECO:0000313" key="8">
    <source>
        <dbReference type="Proteomes" id="UP000598996"/>
    </source>
</evidence>
<evidence type="ECO:0000256" key="3">
    <source>
        <dbReference type="ARBA" id="ARBA00012972"/>
    </source>
</evidence>
<gene>
    <name evidence="7" type="ORF">JKJ07_25760</name>
</gene>
<evidence type="ECO:0000313" key="7">
    <source>
        <dbReference type="EMBL" id="MBL7257715.1"/>
    </source>
</evidence>
<dbReference type="RefSeq" id="WP_202994336.1">
    <property type="nucleotide sequence ID" value="NZ_JAENHO010000007.1"/>
</dbReference>
<feature type="region of interest" description="Disordered" evidence="5">
    <location>
        <begin position="177"/>
        <end position="236"/>
    </location>
</feature>
<dbReference type="Gene3D" id="1.10.580.10">
    <property type="entry name" value="Citrate Synthase, domain 1"/>
    <property type="match status" value="2"/>
</dbReference>
<name>A0ABS1VTC8_9ACTN</name>
<feature type="compositionally biased region" description="Low complexity" evidence="5">
    <location>
        <begin position="223"/>
        <end position="235"/>
    </location>
</feature>
<proteinExistence type="inferred from homology"/>
<evidence type="ECO:0000256" key="4">
    <source>
        <dbReference type="ARBA" id="ARBA00022679"/>
    </source>
</evidence>
<dbReference type="EC" id="2.3.3.16" evidence="3"/>
<dbReference type="InterPro" id="IPR009061">
    <property type="entry name" value="DNA-bd_dom_put_sf"/>
</dbReference>
<reference evidence="7 8" key="1">
    <citation type="submission" date="2021-01" db="EMBL/GenBank/DDBJ databases">
        <title>Actinoplanes sp. nov. LDG1-01 isolated from lichen.</title>
        <authorList>
            <person name="Saeng-In P."/>
            <person name="Phongsopitanun W."/>
            <person name="Kanchanasin P."/>
            <person name="Yuki M."/>
            <person name="Kudo T."/>
            <person name="Ohkuma M."/>
            <person name="Tanasupawat S."/>
        </authorList>
    </citation>
    <scope>NUCLEOTIDE SEQUENCE [LARGE SCALE GENOMIC DNA]</scope>
    <source>
        <strain evidence="7 8">LDG1-01</strain>
    </source>
</reference>
<keyword evidence="8" id="KW-1185">Reference proteome</keyword>
<dbReference type="PANTHER" id="PTHR11739">
    <property type="entry name" value="CITRATE SYNTHASE"/>
    <property type="match status" value="1"/>
</dbReference>
<dbReference type="InterPro" id="IPR036969">
    <property type="entry name" value="Citrate_synthase_sf"/>
</dbReference>
<dbReference type="Gene3D" id="1.10.230.10">
    <property type="entry name" value="Cytochrome P450-Terp, domain 2"/>
    <property type="match status" value="1"/>
</dbReference>
<dbReference type="SUPFAM" id="SSF46955">
    <property type="entry name" value="Putative DNA-binding domain"/>
    <property type="match status" value="1"/>
</dbReference>
<dbReference type="InterPro" id="IPR016142">
    <property type="entry name" value="Citrate_synth-like_lrg_a-sub"/>
</dbReference>
<dbReference type="Pfam" id="PF12728">
    <property type="entry name" value="HTH_17"/>
    <property type="match status" value="1"/>
</dbReference>
<keyword evidence="4" id="KW-0808">Transferase</keyword>
<dbReference type="Gene3D" id="1.10.1660.10">
    <property type="match status" value="1"/>
</dbReference>
<protein>
    <recommendedName>
        <fullName evidence="3">citrate synthase (unknown stereospecificity)</fullName>
        <ecNumber evidence="3">2.3.3.16</ecNumber>
    </recommendedName>
</protein>
<sequence length="443" mass="46807">MPRQPPPLTTADVARLLGVKPATVYAYVSRGLLGSRRNADGKQSLFDRREVDAFLASRKRPTTPGIQTGITLISDGALHYRGHDAVALARVASFEEVVALLWTGTRRYETFDPDPQLLGLAEAVIAPLPRTARHTDRLRVIAAAAAAGDPLRFDTSPAAVIATARSLMGTMVAALPSPAGAARPNRHPRRKQTPEGVGERELGAAGERVQEEAREREPGVESDAAADNGTTDAGGPRIAEVLWSRLTAWEATPREHNLLEAALILLADHDIAASTLAARVAASTRAHPYAVVGAGLAALDGPLHGAASSLAHPLLAEVLERPDPVDAIADRLRAGEPVPGFGHRLYPGGDPRARALLDMLGDTRAGDAAERLAEVVGARSGVRPNVDLALAALTLEYQMPADAGETIFAVARTAGWIAHALEEYADRPSRFRPSGEYAPKSSG</sequence>
<feature type="domain" description="Helix-turn-helix" evidence="6">
    <location>
        <begin position="8"/>
        <end position="58"/>
    </location>
</feature>
<dbReference type="InterPro" id="IPR041657">
    <property type="entry name" value="HTH_17"/>
</dbReference>
<dbReference type="EMBL" id="JAENHO010000007">
    <property type="protein sequence ID" value="MBL7257715.1"/>
    <property type="molecule type" value="Genomic_DNA"/>
</dbReference>
<comment type="similarity">
    <text evidence="2">Belongs to the citrate synthase family.</text>
</comment>
<organism evidence="7 8">
    <name type="scientific">Paractinoplanes lichenicola</name>
    <dbReference type="NCBI Taxonomy" id="2802976"/>
    <lineage>
        <taxon>Bacteria</taxon>
        <taxon>Bacillati</taxon>
        <taxon>Actinomycetota</taxon>
        <taxon>Actinomycetes</taxon>
        <taxon>Micromonosporales</taxon>
        <taxon>Micromonosporaceae</taxon>
        <taxon>Paractinoplanes</taxon>
    </lineage>
</organism>
<dbReference type="Pfam" id="PF00285">
    <property type="entry name" value="Citrate_synt"/>
    <property type="match status" value="1"/>
</dbReference>
<dbReference type="SUPFAM" id="SSF48256">
    <property type="entry name" value="Citrate synthase"/>
    <property type="match status" value="1"/>
</dbReference>
<evidence type="ECO:0000259" key="6">
    <source>
        <dbReference type="Pfam" id="PF12728"/>
    </source>
</evidence>
<accession>A0ABS1VTC8</accession>
<comment type="pathway">
    <text evidence="1">Carbohydrate metabolism; tricarboxylic acid cycle.</text>
</comment>
<dbReference type="InterPro" id="IPR016143">
    <property type="entry name" value="Citrate_synth-like_sm_a-sub"/>
</dbReference>
<evidence type="ECO:0000256" key="1">
    <source>
        <dbReference type="ARBA" id="ARBA00005163"/>
    </source>
</evidence>
<feature type="compositionally biased region" description="Basic and acidic residues" evidence="5">
    <location>
        <begin position="197"/>
        <end position="219"/>
    </location>
</feature>
<evidence type="ECO:0000256" key="2">
    <source>
        <dbReference type="ARBA" id="ARBA00010566"/>
    </source>
</evidence>